<sequence>SFTPQSAISLPPPSPGELPTFSLPQIAGGTTITSHRPSPPRTYSHSWALPRMAVCSKDSSSHRLAHYSPENSI</sequence>
<protein>
    <submittedName>
        <fullName evidence="2">Uncharacterized protein</fullName>
    </submittedName>
</protein>
<name>A0AAV4MXV4_9ARAC</name>
<evidence type="ECO:0000313" key="2">
    <source>
        <dbReference type="EMBL" id="GIX76714.1"/>
    </source>
</evidence>
<reference evidence="2 3" key="1">
    <citation type="submission" date="2021-06" db="EMBL/GenBank/DDBJ databases">
        <title>Caerostris darwini draft genome.</title>
        <authorList>
            <person name="Kono N."/>
            <person name="Arakawa K."/>
        </authorList>
    </citation>
    <scope>NUCLEOTIDE SEQUENCE [LARGE SCALE GENOMIC DNA]</scope>
</reference>
<comment type="caution">
    <text evidence="2">The sequence shown here is derived from an EMBL/GenBank/DDBJ whole genome shotgun (WGS) entry which is preliminary data.</text>
</comment>
<evidence type="ECO:0000313" key="3">
    <source>
        <dbReference type="Proteomes" id="UP001054837"/>
    </source>
</evidence>
<dbReference type="AlphaFoldDB" id="A0AAV4MXV4"/>
<proteinExistence type="predicted"/>
<accession>A0AAV4MXV4</accession>
<organism evidence="2 3">
    <name type="scientific">Caerostris darwini</name>
    <dbReference type="NCBI Taxonomy" id="1538125"/>
    <lineage>
        <taxon>Eukaryota</taxon>
        <taxon>Metazoa</taxon>
        <taxon>Ecdysozoa</taxon>
        <taxon>Arthropoda</taxon>
        <taxon>Chelicerata</taxon>
        <taxon>Arachnida</taxon>
        <taxon>Araneae</taxon>
        <taxon>Araneomorphae</taxon>
        <taxon>Entelegynae</taxon>
        <taxon>Araneoidea</taxon>
        <taxon>Araneidae</taxon>
        <taxon>Caerostris</taxon>
    </lineage>
</organism>
<feature type="non-terminal residue" evidence="2">
    <location>
        <position position="1"/>
    </location>
</feature>
<keyword evidence="3" id="KW-1185">Reference proteome</keyword>
<dbReference type="EMBL" id="BPLQ01000960">
    <property type="protein sequence ID" value="GIX76714.1"/>
    <property type="molecule type" value="Genomic_DNA"/>
</dbReference>
<dbReference type="Proteomes" id="UP001054837">
    <property type="component" value="Unassembled WGS sequence"/>
</dbReference>
<evidence type="ECO:0000256" key="1">
    <source>
        <dbReference type="SAM" id="MobiDB-lite"/>
    </source>
</evidence>
<gene>
    <name evidence="2" type="ORF">CDAR_80431</name>
</gene>
<feature type="region of interest" description="Disordered" evidence="1">
    <location>
        <begin position="1"/>
        <end position="44"/>
    </location>
</feature>
<feature type="compositionally biased region" description="Polar residues" evidence="1">
    <location>
        <begin position="28"/>
        <end position="44"/>
    </location>
</feature>